<sequence>MIAAYKDVFAAAVEKAVCGMAAKEAAGNAANAALEM</sequence>
<gene>
    <name evidence="1" type="ORF">FHS18_002799</name>
</gene>
<organism evidence="1 2">
    <name type="scientific">Paenibacillus phyllosphaerae</name>
    <dbReference type="NCBI Taxonomy" id="274593"/>
    <lineage>
        <taxon>Bacteria</taxon>
        <taxon>Bacillati</taxon>
        <taxon>Bacillota</taxon>
        <taxon>Bacilli</taxon>
        <taxon>Bacillales</taxon>
        <taxon>Paenibacillaceae</taxon>
        <taxon>Paenibacillus</taxon>
    </lineage>
</organism>
<dbReference type="EMBL" id="JACHXK010000005">
    <property type="protein sequence ID" value="MBB3110732.1"/>
    <property type="molecule type" value="Genomic_DNA"/>
</dbReference>
<protein>
    <submittedName>
        <fullName evidence="1">Uncharacterized protein</fullName>
    </submittedName>
</protein>
<name>A0A7W5AY48_9BACL</name>
<accession>A0A7W5AY48</accession>
<reference evidence="1 2" key="1">
    <citation type="submission" date="2020-08" db="EMBL/GenBank/DDBJ databases">
        <title>Genomic Encyclopedia of Type Strains, Phase III (KMG-III): the genomes of soil and plant-associated and newly described type strains.</title>
        <authorList>
            <person name="Whitman W."/>
        </authorList>
    </citation>
    <scope>NUCLEOTIDE SEQUENCE [LARGE SCALE GENOMIC DNA]</scope>
    <source>
        <strain evidence="1 2">CECT 5862</strain>
    </source>
</reference>
<proteinExistence type="predicted"/>
<evidence type="ECO:0000313" key="2">
    <source>
        <dbReference type="Proteomes" id="UP000570361"/>
    </source>
</evidence>
<evidence type="ECO:0000313" key="1">
    <source>
        <dbReference type="EMBL" id="MBB3110732.1"/>
    </source>
</evidence>
<dbReference type="Proteomes" id="UP000570361">
    <property type="component" value="Unassembled WGS sequence"/>
</dbReference>
<keyword evidence="2" id="KW-1185">Reference proteome</keyword>
<comment type="caution">
    <text evidence="1">The sequence shown here is derived from an EMBL/GenBank/DDBJ whole genome shotgun (WGS) entry which is preliminary data.</text>
</comment>
<dbReference type="AlphaFoldDB" id="A0A7W5AY48"/>